<dbReference type="InterPro" id="IPR004017">
    <property type="entry name" value="Cys_rich_dom"/>
</dbReference>
<name>A0A0D2JZL4_9BACT</name>
<evidence type="ECO:0000256" key="4">
    <source>
        <dbReference type="ARBA" id="ARBA00022982"/>
    </source>
</evidence>
<evidence type="ECO:0000259" key="7">
    <source>
        <dbReference type="PROSITE" id="PS51379"/>
    </source>
</evidence>
<dbReference type="GO" id="GO:0051539">
    <property type="term" value="F:4 iron, 4 sulfur cluster binding"/>
    <property type="evidence" value="ECO:0007669"/>
    <property type="project" value="UniProtKB-KW"/>
</dbReference>
<feature type="domain" description="4Fe-4S ferredoxin-type" evidence="7">
    <location>
        <begin position="16"/>
        <end position="47"/>
    </location>
</feature>
<dbReference type="PROSITE" id="PS51379">
    <property type="entry name" value="4FE4S_FER_2"/>
    <property type="match status" value="1"/>
</dbReference>
<dbReference type="InParanoid" id="A0A0D2JZL4"/>
<sequence>MSENIVPKDLAGQIQEKLDGMNLSQCLTCGTCAGGCPATGLMDMDPRKFVRMLALGLYEEAVNHDWVWVCTMCKRCQAACPMDVDIPNLVFFARSQWPRETRPKGILASCDHHIRSRGGAMGVPLDDFKFTVEDVAEELAEEPGYEDFKVYVDKKGAEYALNQNSREPVTEPDELIPLWRILHKVGIDWTYYSEMWGGENYCMFLADDKNWEHIIRSQVRHLEDLGVKYLINTECGHSFFALWGGLRKYNISHNFELVSIVNLYAKWIREGKLKVSSDWNKDLKIKFTVQDPCNSTRKSLGNYFADDLRFVLKACVGEENFMEITPNRNNNFCCGGGGGSLQAGYPEDRLIYGKKKFDQIMKTGANYCVVPCHNCHAQIHELSEHYNGGFYVTHLWTFICLAMGELGENERVYLGPDLEEFGL</sequence>
<keyword evidence="1" id="KW-0813">Transport</keyword>
<dbReference type="InterPro" id="IPR017896">
    <property type="entry name" value="4Fe4S_Fe-S-bd"/>
</dbReference>
<evidence type="ECO:0000256" key="5">
    <source>
        <dbReference type="ARBA" id="ARBA00023004"/>
    </source>
</evidence>
<dbReference type="PANTHER" id="PTHR43551:SF1">
    <property type="entry name" value="HETERODISULFIDE REDUCTASE"/>
    <property type="match status" value="1"/>
</dbReference>
<dbReference type="Pfam" id="PF13183">
    <property type="entry name" value="Fer4_8"/>
    <property type="match status" value="1"/>
</dbReference>
<dbReference type="Pfam" id="PF02754">
    <property type="entry name" value="CCG"/>
    <property type="match status" value="1"/>
</dbReference>
<evidence type="ECO:0000313" key="9">
    <source>
        <dbReference type="Proteomes" id="UP000032233"/>
    </source>
</evidence>
<dbReference type="OrthoDB" id="9786127at2"/>
<accession>A0A0D2JZL4</accession>
<dbReference type="GO" id="GO:0046872">
    <property type="term" value="F:metal ion binding"/>
    <property type="evidence" value="ECO:0007669"/>
    <property type="project" value="UniProtKB-KW"/>
</dbReference>
<evidence type="ECO:0000313" key="8">
    <source>
        <dbReference type="EMBL" id="KIX14960.1"/>
    </source>
</evidence>
<dbReference type="AlphaFoldDB" id="A0A0D2JZL4"/>
<evidence type="ECO:0000256" key="6">
    <source>
        <dbReference type="ARBA" id="ARBA00023014"/>
    </source>
</evidence>
<dbReference type="InterPro" id="IPR009051">
    <property type="entry name" value="Helical_ferredxn"/>
</dbReference>
<dbReference type="Proteomes" id="UP000032233">
    <property type="component" value="Unassembled WGS sequence"/>
</dbReference>
<dbReference type="EMBL" id="AZAC01000005">
    <property type="protein sequence ID" value="KIX14960.1"/>
    <property type="molecule type" value="Genomic_DNA"/>
</dbReference>
<keyword evidence="3" id="KW-0479">Metal-binding</keyword>
<dbReference type="Gene3D" id="1.10.1060.10">
    <property type="entry name" value="Alpha-helical ferredoxin"/>
    <property type="match status" value="1"/>
</dbReference>
<reference evidence="8 9" key="1">
    <citation type="submission" date="2013-11" db="EMBL/GenBank/DDBJ databases">
        <title>Metagenomic analysis of a methanogenic consortium involved in long chain n-alkane degradation.</title>
        <authorList>
            <person name="Davidova I.A."/>
            <person name="Callaghan A.V."/>
            <person name="Wawrik B."/>
            <person name="Pruitt S."/>
            <person name="Marks C."/>
            <person name="Duncan K.E."/>
            <person name="Suflita J.M."/>
        </authorList>
    </citation>
    <scope>NUCLEOTIDE SEQUENCE [LARGE SCALE GENOMIC DNA]</scope>
    <source>
        <strain evidence="8 9">SPR</strain>
    </source>
</reference>
<comment type="caution">
    <text evidence="8">The sequence shown here is derived from an EMBL/GenBank/DDBJ whole genome shotgun (WGS) entry which is preliminary data.</text>
</comment>
<dbReference type="PATRIC" id="fig|1429043.3.peg.1175"/>
<proteinExistence type="predicted"/>
<evidence type="ECO:0000256" key="1">
    <source>
        <dbReference type="ARBA" id="ARBA00022448"/>
    </source>
</evidence>
<gene>
    <name evidence="8" type="ORF">X474_05520</name>
</gene>
<keyword evidence="2" id="KW-0004">4Fe-4S</keyword>
<keyword evidence="4" id="KW-0249">Electron transport</keyword>
<dbReference type="SUPFAM" id="SSF46548">
    <property type="entry name" value="alpha-helical ferredoxin"/>
    <property type="match status" value="1"/>
</dbReference>
<dbReference type="RefSeq" id="WP_044347225.1">
    <property type="nucleotide sequence ID" value="NZ_AZAC01000005.1"/>
</dbReference>
<evidence type="ECO:0000256" key="3">
    <source>
        <dbReference type="ARBA" id="ARBA00022723"/>
    </source>
</evidence>
<keyword evidence="9" id="KW-1185">Reference proteome</keyword>
<dbReference type="GO" id="GO:0016491">
    <property type="term" value="F:oxidoreductase activity"/>
    <property type="evidence" value="ECO:0007669"/>
    <property type="project" value="UniProtKB-ARBA"/>
</dbReference>
<evidence type="ECO:0000256" key="2">
    <source>
        <dbReference type="ARBA" id="ARBA00022485"/>
    </source>
</evidence>
<protein>
    <submittedName>
        <fullName evidence="8">Oxidoreductase</fullName>
    </submittedName>
</protein>
<organism evidence="8 9">
    <name type="scientific">Dethiosulfatarculus sandiegensis</name>
    <dbReference type="NCBI Taxonomy" id="1429043"/>
    <lineage>
        <taxon>Bacteria</taxon>
        <taxon>Pseudomonadati</taxon>
        <taxon>Thermodesulfobacteriota</taxon>
        <taxon>Desulfarculia</taxon>
        <taxon>Desulfarculales</taxon>
        <taxon>Desulfarculaceae</taxon>
        <taxon>Dethiosulfatarculus</taxon>
    </lineage>
</organism>
<keyword evidence="5" id="KW-0408">Iron</keyword>
<dbReference type="PROSITE" id="PS00198">
    <property type="entry name" value="4FE4S_FER_1"/>
    <property type="match status" value="1"/>
</dbReference>
<dbReference type="STRING" id="1429043.X474_05520"/>
<keyword evidence="6" id="KW-0411">Iron-sulfur</keyword>
<dbReference type="InterPro" id="IPR017900">
    <property type="entry name" value="4Fe4S_Fe_S_CS"/>
</dbReference>
<dbReference type="PANTHER" id="PTHR43551">
    <property type="entry name" value="FUMARATE REDUCTASE IRON-SULFUR SUBUNIT"/>
    <property type="match status" value="1"/>
</dbReference>